<protein>
    <submittedName>
        <fullName evidence="2">Methyltransferase domain protein</fullName>
    </submittedName>
</protein>
<accession>A0A1R3T8W5</accession>
<dbReference type="RefSeq" id="WP_077117246.1">
    <property type="nucleotide sequence ID" value="NZ_FMUE01000001.1"/>
</dbReference>
<dbReference type="Gene3D" id="3.40.50.150">
    <property type="entry name" value="Vaccinia Virus protein VP39"/>
    <property type="match status" value="1"/>
</dbReference>
<feature type="domain" description="Methyltransferase type 12" evidence="1">
    <location>
        <begin position="58"/>
        <end position="171"/>
    </location>
</feature>
<dbReference type="Proteomes" id="UP000187891">
    <property type="component" value="Unassembled WGS sequence"/>
</dbReference>
<organism evidence="2 3">
    <name type="scientific">Agrobacterium rosae</name>
    <dbReference type="NCBI Taxonomy" id="1972867"/>
    <lineage>
        <taxon>Bacteria</taxon>
        <taxon>Pseudomonadati</taxon>
        <taxon>Pseudomonadota</taxon>
        <taxon>Alphaproteobacteria</taxon>
        <taxon>Hyphomicrobiales</taxon>
        <taxon>Rhizobiaceae</taxon>
        <taxon>Rhizobium/Agrobacterium group</taxon>
        <taxon>Agrobacterium</taxon>
    </lineage>
</organism>
<dbReference type="InterPro" id="IPR013217">
    <property type="entry name" value="Methyltransf_12"/>
</dbReference>
<dbReference type="GO" id="GO:0008168">
    <property type="term" value="F:methyltransferase activity"/>
    <property type="evidence" value="ECO:0007669"/>
    <property type="project" value="UniProtKB-KW"/>
</dbReference>
<name>A0A1R3T8W5_9HYPH</name>
<dbReference type="GO" id="GO:0032259">
    <property type="term" value="P:methylation"/>
    <property type="evidence" value="ECO:0007669"/>
    <property type="project" value="UniProtKB-KW"/>
</dbReference>
<evidence type="ECO:0000259" key="1">
    <source>
        <dbReference type="Pfam" id="PF08242"/>
    </source>
</evidence>
<dbReference type="SUPFAM" id="SSF53335">
    <property type="entry name" value="S-adenosyl-L-methionine-dependent methyltransferases"/>
    <property type="match status" value="1"/>
</dbReference>
<sequence>MSDLETLVTHIKKNRFMPTPPADRIFTGGDDSNYIQVGTDILRSLFWLAKAEPTSKILEVGSGIGRGAVPLTQYLSPEGRYTGTDIVAHGVNWCSETITPKYPNFEFVHYDIYNEFYNPDGKGTVQETPLPEIEGGYDIVFLASVFTHLNREDVETYLPRMAAALKPGGRLWGSWFSIDKGVGDSILDGRAKIPLLPKEDDGVYYSAENKGTGAVAFDEDMICSMLDAAGFDVLHIQRGEWFSPRVVVDGGFQDVIVGIKR</sequence>
<reference evidence="3" key="1">
    <citation type="submission" date="2016-10" db="EMBL/GenBank/DDBJ databases">
        <authorList>
            <person name="Wibberg D."/>
        </authorList>
    </citation>
    <scope>NUCLEOTIDE SEQUENCE [LARGE SCALE GENOMIC DNA]</scope>
</reference>
<dbReference type="Pfam" id="PF08242">
    <property type="entry name" value="Methyltransf_12"/>
    <property type="match status" value="1"/>
</dbReference>
<evidence type="ECO:0000313" key="2">
    <source>
        <dbReference type="EMBL" id="SCX02686.1"/>
    </source>
</evidence>
<evidence type="ECO:0000313" key="3">
    <source>
        <dbReference type="Proteomes" id="UP000187891"/>
    </source>
</evidence>
<keyword evidence="2" id="KW-0489">Methyltransferase</keyword>
<proteinExistence type="predicted"/>
<keyword evidence="2" id="KW-0808">Transferase</keyword>
<dbReference type="InterPro" id="IPR029063">
    <property type="entry name" value="SAM-dependent_MTases_sf"/>
</dbReference>
<gene>
    <name evidence="2" type="ORF">DSM25559_0250</name>
</gene>
<dbReference type="CDD" id="cd02440">
    <property type="entry name" value="AdoMet_MTases"/>
    <property type="match status" value="1"/>
</dbReference>
<dbReference type="STRING" id="1907666.DSM25559_0250"/>
<dbReference type="AlphaFoldDB" id="A0A1R3T8W5"/>
<dbReference type="EMBL" id="FMUE01000001">
    <property type="protein sequence ID" value="SCX02686.1"/>
    <property type="molecule type" value="Genomic_DNA"/>
</dbReference>